<feature type="compositionally biased region" description="Low complexity" evidence="1">
    <location>
        <begin position="74"/>
        <end position="89"/>
    </location>
</feature>
<feature type="chain" id="PRO_5041984972" evidence="3">
    <location>
        <begin position="33"/>
        <end position="474"/>
    </location>
</feature>
<reference evidence="4" key="1">
    <citation type="submission" date="2023-10" db="EMBL/GenBank/DDBJ databases">
        <title>Genome assemblies of two species of porcelain crab, Petrolisthes cinctipes and Petrolisthes manimaculis (Anomura: Porcellanidae).</title>
        <authorList>
            <person name="Angst P."/>
        </authorList>
    </citation>
    <scope>NUCLEOTIDE SEQUENCE</scope>
    <source>
        <strain evidence="4">PB745_01</strain>
        <tissue evidence="4">Gill</tissue>
    </source>
</reference>
<feature type="region of interest" description="Disordered" evidence="1">
    <location>
        <begin position="66"/>
        <end position="89"/>
    </location>
</feature>
<dbReference type="EMBL" id="JAWQEG010004523">
    <property type="protein sequence ID" value="KAK3861235.1"/>
    <property type="molecule type" value="Genomic_DNA"/>
</dbReference>
<keyword evidence="2" id="KW-0812">Transmembrane</keyword>
<keyword evidence="2" id="KW-0472">Membrane</keyword>
<feature type="transmembrane region" description="Helical" evidence="2">
    <location>
        <begin position="380"/>
        <end position="402"/>
    </location>
</feature>
<keyword evidence="3" id="KW-0732">Signal</keyword>
<evidence type="ECO:0000313" key="4">
    <source>
        <dbReference type="EMBL" id="KAK3861235.1"/>
    </source>
</evidence>
<evidence type="ECO:0000256" key="1">
    <source>
        <dbReference type="SAM" id="MobiDB-lite"/>
    </source>
</evidence>
<organism evidence="4 5">
    <name type="scientific">Petrolisthes cinctipes</name>
    <name type="common">Flat porcelain crab</name>
    <dbReference type="NCBI Taxonomy" id="88211"/>
    <lineage>
        <taxon>Eukaryota</taxon>
        <taxon>Metazoa</taxon>
        <taxon>Ecdysozoa</taxon>
        <taxon>Arthropoda</taxon>
        <taxon>Crustacea</taxon>
        <taxon>Multicrustacea</taxon>
        <taxon>Malacostraca</taxon>
        <taxon>Eumalacostraca</taxon>
        <taxon>Eucarida</taxon>
        <taxon>Decapoda</taxon>
        <taxon>Pleocyemata</taxon>
        <taxon>Anomura</taxon>
        <taxon>Galatheoidea</taxon>
        <taxon>Porcellanidae</taxon>
        <taxon>Petrolisthes</taxon>
    </lineage>
</organism>
<feature type="region of interest" description="Disordered" evidence="1">
    <location>
        <begin position="412"/>
        <end position="454"/>
    </location>
</feature>
<evidence type="ECO:0000313" key="5">
    <source>
        <dbReference type="Proteomes" id="UP001286313"/>
    </source>
</evidence>
<keyword evidence="5" id="KW-1185">Reference proteome</keyword>
<evidence type="ECO:0000256" key="3">
    <source>
        <dbReference type="SAM" id="SignalP"/>
    </source>
</evidence>
<name>A0AAE1K2V3_PETCI</name>
<protein>
    <submittedName>
        <fullName evidence="4">Uncharacterized protein</fullName>
    </submittedName>
</protein>
<evidence type="ECO:0000256" key="2">
    <source>
        <dbReference type="SAM" id="Phobius"/>
    </source>
</evidence>
<gene>
    <name evidence="4" type="ORF">Pcinc_032770</name>
</gene>
<accession>A0AAE1K2V3</accession>
<feature type="signal peptide" evidence="3">
    <location>
        <begin position="1"/>
        <end position="32"/>
    </location>
</feature>
<dbReference type="Proteomes" id="UP001286313">
    <property type="component" value="Unassembled WGS sequence"/>
</dbReference>
<feature type="compositionally biased region" description="Polar residues" evidence="1">
    <location>
        <begin position="430"/>
        <end position="453"/>
    </location>
</feature>
<proteinExistence type="predicted"/>
<dbReference type="AlphaFoldDB" id="A0AAE1K2V3"/>
<keyword evidence="2" id="KW-1133">Transmembrane helix</keyword>
<comment type="caution">
    <text evidence="4">The sequence shown here is derived from an EMBL/GenBank/DDBJ whole genome shotgun (WGS) entry which is preliminary data.</text>
</comment>
<feature type="compositionally biased region" description="Polar residues" evidence="1">
    <location>
        <begin position="413"/>
        <end position="422"/>
    </location>
</feature>
<sequence length="474" mass="53317">MDHTAPTSSLLLLLLLSLPLLLVLLGVGGGGAENVPGCDVMVLKEKSTLTLPPRYTLTNTPVLITLPPLDDPSSHQPSEQSSTTSSSTFSTFSNLDFIFSTELESLEVKLLNLSTVRCQKIDSQEPSLQEIRGLNMGGEGGWWKSVEVRMEENRVVVGGVKMCERLKGANPTLSGITASRQTMVAINCGHDCLELNDNAIKALYSLPNHTAVHLRPNSIENSRILFRESVLCRSHRNYECEELLDYLGRNKLELELRASRSELERQWQRLLVILETESNQTRDYPRAKHQYEDSKTIVVLAGSKVKAFTIGSTDPYRRSNPFLNHFYATEVQLNKTLSVMESVGITWAIGCPESHFDQIHHTTTEATSMGDDWYDVWKTLALLSIVSFLVLLIALCLFMAVYQRRKLEKRTVKSNIKGQHQSNSEDQRQTHQPRYYTQQSHVQASVTTTNTPDNVDGEGQYYTICDLALINNRR</sequence>